<evidence type="ECO:0000256" key="1">
    <source>
        <dbReference type="ARBA" id="ARBA00004173"/>
    </source>
</evidence>
<protein>
    <recommendedName>
        <fullName evidence="8">ATP synthase mitochondrial F1 complex assembly factor 1</fullName>
    </recommendedName>
</protein>
<accession>A0A2S4V7X2</accession>
<dbReference type="Proteomes" id="UP000238274">
    <property type="component" value="Unassembled WGS sequence"/>
</dbReference>
<evidence type="ECO:0000313" key="6">
    <source>
        <dbReference type="EMBL" id="POW05597.1"/>
    </source>
</evidence>
<reference evidence="7" key="3">
    <citation type="journal article" date="2018" name="Mol. Plant Microbe Interact.">
        <title>Genome sequence resources for the wheat stripe rust pathogen (Puccinia striiformis f. sp. tritici) and the barley stripe rust pathogen (Puccinia striiformis f. sp. hordei).</title>
        <authorList>
            <person name="Xia C."/>
            <person name="Wang M."/>
            <person name="Yin C."/>
            <person name="Cornejo O.E."/>
            <person name="Hulbert S.H."/>
            <person name="Chen X."/>
        </authorList>
    </citation>
    <scope>NUCLEOTIDE SEQUENCE [LARGE SCALE GENOMIC DNA]</scope>
    <source>
        <strain evidence="7">93TX-2</strain>
    </source>
</reference>
<sequence>CCAVRIGQHPARAGQDTSRVVQPGDEASQHEPAQSSLRLGNPASPSALLQSIRSRGPQNVAFRCLRSNHSSCESKDKTQQLIQERYAEKISQRLKEKGLRSLDELKKINEDRIEADRIKQRELYDELIKKARQKLNPTAQTTTMTHKSQQSVTSPISKSKRYSSPIKPLDSIIDVNKLVTQSASEITKLWAAYHLSTSDPPRMGAIRQRNFLASVIPLAKTSTDPSDKSNSTNAPFEMQYLQWDFVQPPEEPNLPDFLRPKSSVTPSQIPPTIVMYTPLAEYKLRQSFAQPTLILTHYTDLADSHGIVLMRGDITPSPNGNAKISAIEAQMLVLRLQQFYHSTVPINQDQSVHQKRRLLLPTISSTTRSISTI</sequence>
<feature type="region of interest" description="Disordered" evidence="5">
    <location>
        <begin position="9"/>
        <end position="44"/>
    </location>
</feature>
<proteinExistence type="inferred from homology"/>
<dbReference type="GO" id="GO:0033615">
    <property type="term" value="P:mitochondrial proton-transporting ATP synthase complex assembly"/>
    <property type="evidence" value="ECO:0007669"/>
    <property type="project" value="TreeGrafter"/>
</dbReference>
<keyword evidence="7" id="KW-1185">Reference proteome</keyword>
<dbReference type="VEuPathDB" id="FungiDB:PSHT_10708"/>
<feature type="region of interest" description="Disordered" evidence="5">
    <location>
        <begin position="137"/>
        <end position="160"/>
    </location>
</feature>
<evidence type="ECO:0000313" key="7">
    <source>
        <dbReference type="Proteomes" id="UP000238274"/>
    </source>
</evidence>
<dbReference type="AlphaFoldDB" id="A0A2S4V7X2"/>
<feature type="compositionally biased region" description="Polar residues" evidence="5">
    <location>
        <begin position="137"/>
        <end position="157"/>
    </location>
</feature>
<evidence type="ECO:0008006" key="8">
    <source>
        <dbReference type="Google" id="ProtNLM"/>
    </source>
</evidence>
<name>A0A2S4V7X2_9BASI</name>
<evidence type="ECO:0000256" key="3">
    <source>
        <dbReference type="ARBA" id="ARBA00022946"/>
    </source>
</evidence>
<gene>
    <name evidence="6" type="ORF">PSHT_10708</name>
</gene>
<dbReference type="EMBL" id="PKSM01000169">
    <property type="protein sequence ID" value="POW05597.1"/>
    <property type="molecule type" value="Genomic_DNA"/>
</dbReference>
<dbReference type="GO" id="GO:0005739">
    <property type="term" value="C:mitochondrion"/>
    <property type="evidence" value="ECO:0007669"/>
    <property type="project" value="UniProtKB-SubCell"/>
</dbReference>
<keyword evidence="3" id="KW-0809">Transit peptide</keyword>
<dbReference type="OrthoDB" id="16535at2759"/>
<comment type="subcellular location">
    <subcellularLocation>
        <location evidence="1">Mitochondrion</location>
    </subcellularLocation>
</comment>
<evidence type="ECO:0000256" key="2">
    <source>
        <dbReference type="ARBA" id="ARBA00009116"/>
    </source>
</evidence>
<reference evidence="7" key="2">
    <citation type="journal article" date="2018" name="BMC Genomics">
        <title>Genomic insights into host adaptation between the wheat stripe rust pathogen (Puccinia striiformis f. sp. tritici) and the barley stripe rust pathogen (Puccinia striiformis f. sp. hordei).</title>
        <authorList>
            <person name="Xia C."/>
            <person name="Wang M."/>
            <person name="Yin C."/>
            <person name="Cornejo O.E."/>
            <person name="Hulbert S.H."/>
            <person name="Chen X."/>
        </authorList>
    </citation>
    <scope>NUCLEOTIDE SEQUENCE [LARGE SCALE GENOMIC DNA]</scope>
    <source>
        <strain evidence="7">93TX-2</strain>
    </source>
</reference>
<feature type="non-terminal residue" evidence="6">
    <location>
        <position position="1"/>
    </location>
</feature>
<comment type="similarity">
    <text evidence="2">Belongs to the ATP11 family.</text>
</comment>
<dbReference type="PANTHER" id="PTHR13126">
    <property type="entry name" value="CHAPERONE ATP11"/>
    <property type="match status" value="1"/>
</dbReference>
<evidence type="ECO:0000256" key="4">
    <source>
        <dbReference type="ARBA" id="ARBA00023128"/>
    </source>
</evidence>
<comment type="caution">
    <text evidence="6">The sequence shown here is derived from an EMBL/GenBank/DDBJ whole genome shotgun (WGS) entry which is preliminary data.</text>
</comment>
<organism evidence="6 7">
    <name type="scientific">Puccinia striiformis</name>
    <dbReference type="NCBI Taxonomy" id="27350"/>
    <lineage>
        <taxon>Eukaryota</taxon>
        <taxon>Fungi</taxon>
        <taxon>Dikarya</taxon>
        <taxon>Basidiomycota</taxon>
        <taxon>Pucciniomycotina</taxon>
        <taxon>Pucciniomycetes</taxon>
        <taxon>Pucciniales</taxon>
        <taxon>Pucciniaceae</taxon>
        <taxon>Puccinia</taxon>
    </lineage>
</organism>
<reference evidence="6 7" key="1">
    <citation type="submission" date="2017-12" db="EMBL/GenBank/DDBJ databases">
        <title>Gene loss provides genomic basis for host adaptation in cereal stripe rust fungi.</title>
        <authorList>
            <person name="Xia C."/>
        </authorList>
    </citation>
    <scope>NUCLEOTIDE SEQUENCE [LARGE SCALE GENOMIC DNA]</scope>
    <source>
        <strain evidence="6 7">93TX-2</strain>
    </source>
</reference>
<dbReference type="Pfam" id="PF06644">
    <property type="entry name" value="ATP11"/>
    <property type="match status" value="1"/>
</dbReference>
<keyword evidence="4" id="KW-0496">Mitochondrion</keyword>
<dbReference type="InterPro" id="IPR010591">
    <property type="entry name" value="ATP11"/>
</dbReference>
<evidence type="ECO:0000256" key="5">
    <source>
        <dbReference type="SAM" id="MobiDB-lite"/>
    </source>
</evidence>
<dbReference type="PANTHER" id="PTHR13126:SF0">
    <property type="entry name" value="ATP SYNTHASE MITOCHONDRIAL F1 COMPLEX ASSEMBLY FACTOR 1"/>
    <property type="match status" value="1"/>
</dbReference>
<dbReference type="VEuPathDB" id="FungiDB:PSTT_13230"/>
<feature type="compositionally biased region" description="Polar residues" evidence="5">
    <location>
        <begin position="31"/>
        <end position="44"/>
    </location>
</feature>